<keyword evidence="2" id="KW-1185">Reference proteome</keyword>
<dbReference type="OrthoDB" id="6604782at2759"/>
<dbReference type="AlphaFoldDB" id="A0A6G0Z6B4"/>
<proteinExistence type="predicted"/>
<gene>
    <name evidence="1" type="ORF">FWK35_00026324</name>
</gene>
<comment type="caution">
    <text evidence="1">The sequence shown here is derived from an EMBL/GenBank/DDBJ whole genome shotgun (WGS) entry which is preliminary data.</text>
</comment>
<dbReference type="Proteomes" id="UP000478052">
    <property type="component" value="Unassembled WGS sequence"/>
</dbReference>
<evidence type="ECO:0000313" key="2">
    <source>
        <dbReference type="Proteomes" id="UP000478052"/>
    </source>
</evidence>
<dbReference type="EMBL" id="VUJU01001272">
    <property type="protein sequence ID" value="KAF0766057.1"/>
    <property type="molecule type" value="Genomic_DNA"/>
</dbReference>
<evidence type="ECO:0000313" key="1">
    <source>
        <dbReference type="EMBL" id="KAF0766057.1"/>
    </source>
</evidence>
<organism evidence="1 2">
    <name type="scientific">Aphis craccivora</name>
    <name type="common">Cowpea aphid</name>
    <dbReference type="NCBI Taxonomy" id="307492"/>
    <lineage>
        <taxon>Eukaryota</taxon>
        <taxon>Metazoa</taxon>
        <taxon>Ecdysozoa</taxon>
        <taxon>Arthropoda</taxon>
        <taxon>Hexapoda</taxon>
        <taxon>Insecta</taxon>
        <taxon>Pterygota</taxon>
        <taxon>Neoptera</taxon>
        <taxon>Paraneoptera</taxon>
        <taxon>Hemiptera</taxon>
        <taxon>Sternorrhyncha</taxon>
        <taxon>Aphidomorpha</taxon>
        <taxon>Aphidoidea</taxon>
        <taxon>Aphididae</taxon>
        <taxon>Aphidini</taxon>
        <taxon>Aphis</taxon>
        <taxon>Aphis</taxon>
    </lineage>
</organism>
<accession>A0A6G0Z6B4</accession>
<name>A0A6G0Z6B4_APHCR</name>
<sequence length="92" mass="10629">MKNDYDLFFLGLKTWLRSKMGQERLTGLALLNIHHTITISIDDYDVTILTDTKSRRYDDYCRPTEPCRRTRSFIIATTAVALYLVLVVKEGG</sequence>
<reference evidence="1 2" key="1">
    <citation type="submission" date="2019-08" db="EMBL/GenBank/DDBJ databases">
        <title>Whole genome of Aphis craccivora.</title>
        <authorList>
            <person name="Voronova N.V."/>
            <person name="Shulinski R.S."/>
            <person name="Bandarenka Y.V."/>
            <person name="Zhorov D.G."/>
            <person name="Warner D."/>
        </authorList>
    </citation>
    <scope>NUCLEOTIDE SEQUENCE [LARGE SCALE GENOMIC DNA]</scope>
    <source>
        <strain evidence="1">180601</strain>
        <tissue evidence="1">Whole Body</tissue>
    </source>
</reference>
<protein>
    <submittedName>
        <fullName evidence="1">Zinc finger MYM-type protein 1-like</fullName>
    </submittedName>
</protein>